<keyword evidence="3" id="KW-1185">Reference proteome</keyword>
<evidence type="ECO:0000256" key="1">
    <source>
        <dbReference type="SAM" id="MobiDB-lite"/>
    </source>
</evidence>
<dbReference type="Proteomes" id="UP000019666">
    <property type="component" value="Unassembled WGS sequence"/>
</dbReference>
<proteinExistence type="predicted"/>
<dbReference type="AlphaFoldDB" id="A0A017HGZ2"/>
<feature type="region of interest" description="Disordered" evidence="1">
    <location>
        <begin position="1"/>
        <end position="29"/>
    </location>
</feature>
<gene>
    <name evidence="2" type="ORF">Rumeso_04686</name>
</gene>
<sequence length="60" mass="6433">MPLLGDLQVARGHGRSFPARPTRYAAPPGKSMRARALLRIVAPPARSLTQGVRARHGPPP</sequence>
<evidence type="ECO:0000313" key="3">
    <source>
        <dbReference type="Proteomes" id="UP000019666"/>
    </source>
</evidence>
<protein>
    <submittedName>
        <fullName evidence="2">Uncharacterized protein</fullName>
    </submittedName>
</protein>
<dbReference type="EMBL" id="AOSK01000130">
    <property type="protein sequence ID" value="EYD73565.1"/>
    <property type="molecule type" value="Genomic_DNA"/>
</dbReference>
<evidence type="ECO:0000313" key="2">
    <source>
        <dbReference type="EMBL" id="EYD73565.1"/>
    </source>
</evidence>
<accession>A0A017HGZ2</accession>
<dbReference type="HOGENOM" id="CLU_2938940_0_0_5"/>
<comment type="caution">
    <text evidence="2">The sequence shown here is derived from an EMBL/GenBank/DDBJ whole genome shotgun (WGS) entry which is preliminary data.</text>
</comment>
<reference evidence="2 3" key="1">
    <citation type="submission" date="2013-02" db="EMBL/GenBank/DDBJ databases">
        <authorList>
            <person name="Fiebig A."/>
            <person name="Goeker M."/>
            <person name="Klenk H.-P.P."/>
        </authorList>
    </citation>
    <scope>NUCLEOTIDE SEQUENCE [LARGE SCALE GENOMIC DNA]</scope>
    <source>
        <strain evidence="2 3">DSM 19309</strain>
    </source>
</reference>
<organism evidence="2 3">
    <name type="scientific">Rubellimicrobium mesophilum DSM 19309</name>
    <dbReference type="NCBI Taxonomy" id="442562"/>
    <lineage>
        <taxon>Bacteria</taxon>
        <taxon>Pseudomonadati</taxon>
        <taxon>Pseudomonadota</taxon>
        <taxon>Alphaproteobacteria</taxon>
        <taxon>Rhodobacterales</taxon>
        <taxon>Roseobacteraceae</taxon>
        <taxon>Rubellimicrobium</taxon>
    </lineage>
</organism>
<name>A0A017HGZ2_9RHOB</name>